<gene>
    <name evidence="1" type="ORF">BSL78_20887</name>
</gene>
<sequence>MEEQHRYDSSKTYLSAASLPSITEFSEPISEADEIESVLHLQKLGDEAFHRKNFHQAVTFYSDALEIDEEHAQLLSRRRSPIPTYGTSNRRSEMLKFWSSLTLTCQR</sequence>
<dbReference type="SUPFAM" id="SSF48452">
    <property type="entry name" value="TPR-like"/>
    <property type="match status" value="1"/>
</dbReference>
<reference evidence="1 2" key="1">
    <citation type="journal article" date="2017" name="PLoS Biol.">
        <title>The sea cucumber genome provides insights into morphological evolution and visceral regeneration.</title>
        <authorList>
            <person name="Zhang X."/>
            <person name="Sun L."/>
            <person name="Yuan J."/>
            <person name="Sun Y."/>
            <person name="Gao Y."/>
            <person name="Zhang L."/>
            <person name="Li S."/>
            <person name="Dai H."/>
            <person name="Hamel J.F."/>
            <person name="Liu C."/>
            <person name="Yu Y."/>
            <person name="Liu S."/>
            <person name="Lin W."/>
            <person name="Guo K."/>
            <person name="Jin S."/>
            <person name="Xu P."/>
            <person name="Storey K.B."/>
            <person name="Huan P."/>
            <person name="Zhang T."/>
            <person name="Zhou Y."/>
            <person name="Zhang J."/>
            <person name="Lin C."/>
            <person name="Li X."/>
            <person name="Xing L."/>
            <person name="Huo D."/>
            <person name="Sun M."/>
            <person name="Wang L."/>
            <person name="Mercier A."/>
            <person name="Li F."/>
            <person name="Yang H."/>
            <person name="Xiang J."/>
        </authorList>
    </citation>
    <scope>NUCLEOTIDE SEQUENCE [LARGE SCALE GENOMIC DNA]</scope>
    <source>
        <strain evidence="1">Shaxun</strain>
        <tissue evidence="1">Muscle</tissue>
    </source>
</reference>
<accession>A0A2G8K2N8</accession>
<keyword evidence="2" id="KW-1185">Reference proteome</keyword>
<evidence type="ECO:0000313" key="2">
    <source>
        <dbReference type="Proteomes" id="UP000230750"/>
    </source>
</evidence>
<organism evidence="1 2">
    <name type="scientific">Stichopus japonicus</name>
    <name type="common">Sea cucumber</name>
    <dbReference type="NCBI Taxonomy" id="307972"/>
    <lineage>
        <taxon>Eukaryota</taxon>
        <taxon>Metazoa</taxon>
        <taxon>Echinodermata</taxon>
        <taxon>Eleutherozoa</taxon>
        <taxon>Echinozoa</taxon>
        <taxon>Holothuroidea</taxon>
        <taxon>Aspidochirotacea</taxon>
        <taxon>Aspidochirotida</taxon>
        <taxon>Stichopodidae</taxon>
        <taxon>Apostichopus</taxon>
    </lineage>
</organism>
<dbReference type="InterPro" id="IPR011990">
    <property type="entry name" value="TPR-like_helical_dom_sf"/>
</dbReference>
<dbReference type="AlphaFoldDB" id="A0A2G8K2N8"/>
<evidence type="ECO:0000313" key="1">
    <source>
        <dbReference type="EMBL" id="PIK42254.1"/>
    </source>
</evidence>
<dbReference type="Proteomes" id="UP000230750">
    <property type="component" value="Unassembled WGS sequence"/>
</dbReference>
<dbReference type="Gene3D" id="1.25.40.10">
    <property type="entry name" value="Tetratricopeptide repeat domain"/>
    <property type="match status" value="1"/>
</dbReference>
<name>A0A2G8K2N8_STIJA</name>
<dbReference type="OrthoDB" id="2335338at2759"/>
<comment type="caution">
    <text evidence="1">The sequence shown here is derived from an EMBL/GenBank/DDBJ whole genome shotgun (WGS) entry which is preliminary data.</text>
</comment>
<dbReference type="EMBL" id="MRZV01000948">
    <property type="protein sequence ID" value="PIK42254.1"/>
    <property type="molecule type" value="Genomic_DNA"/>
</dbReference>
<protein>
    <submittedName>
        <fullName evidence="1">Putative tetratricopeptide repeat protein 28</fullName>
    </submittedName>
</protein>
<proteinExistence type="predicted"/>